<keyword evidence="1" id="KW-0732">Signal</keyword>
<feature type="signal peptide" evidence="1">
    <location>
        <begin position="1"/>
        <end position="23"/>
    </location>
</feature>
<dbReference type="OrthoDB" id="853036at2"/>
<reference evidence="2 3" key="1">
    <citation type="submission" date="2018-04" db="EMBL/GenBank/DDBJ databases">
        <title>Genomic Encyclopedia of Type Strains, Phase IV (KMG-IV): sequencing the most valuable type-strain genomes for metagenomic binning, comparative biology and taxonomic classification.</title>
        <authorList>
            <person name="Goeker M."/>
        </authorList>
    </citation>
    <scope>NUCLEOTIDE SEQUENCE [LARGE SCALE GENOMIC DNA]</scope>
    <source>
        <strain evidence="2 3">DSM 100231</strain>
    </source>
</reference>
<dbReference type="Proteomes" id="UP000245466">
    <property type="component" value="Unassembled WGS sequence"/>
</dbReference>
<organism evidence="2 3">
    <name type="scientific">Pontibacter virosus</name>
    <dbReference type="NCBI Taxonomy" id="1765052"/>
    <lineage>
        <taxon>Bacteria</taxon>
        <taxon>Pseudomonadati</taxon>
        <taxon>Bacteroidota</taxon>
        <taxon>Cytophagia</taxon>
        <taxon>Cytophagales</taxon>
        <taxon>Hymenobacteraceae</taxon>
        <taxon>Pontibacter</taxon>
    </lineage>
</organism>
<keyword evidence="3" id="KW-1185">Reference proteome</keyword>
<evidence type="ECO:0000313" key="2">
    <source>
        <dbReference type="EMBL" id="PVY42375.1"/>
    </source>
</evidence>
<protein>
    <recommendedName>
        <fullName evidence="4">Lipocalin-like protein</fullName>
    </recommendedName>
</protein>
<accession>A0A2U1B126</accession>
<dbReference type="AlphaFoldDB" id="A0A2U1B126"/>
<dbReference type="RefSeq" id="WP_133242734.1">
    <property type="nucleotide sequence ID" value="NZ_QEKI01000003.1"/>
</dbReference>
<proteinExistence type="predicted"/>
<dbReference type="PROSITE" id="PS51257">
    <property type="entry name" value="PROKAR_LIPOPROTEIN"/>
    <property type="match status" value="1"/>
</dbReference>
<evidence type="ECO:0000256" key="1">
    <source>
        <dbReference type="SAM" id="SignalP"/>
    </source>
</evidence>
<evidence type="ECO:0008006" key="4">
    <source>
        <dbReference type="Google" id="ProtNLM"/>
    </source>
</evidence>
<name>A0A2U1B126_9BACT</name>
<evidence type="ECO:0000313" key="3">
    <source>
        <dbReference type="Proteomes" id="UP000245466"/>
    </source>
</evidence>
<sequence length="146" mass="16621">MLIRNLTLPLILLMCLLSVSCKGKDESGQNPLDDRLLGKWNVISKTDTEKIANQETEREQERYDRGEKTYEFTENNKLIIVDGQGQHQVTLPVWMDGGKLFIGQDHPNKVPYTVSFSGNSTILVKVEEDKKDGLVVTKMEEVVLER</sequence>
<comment type="caution">
    <text evidence="2">The sequence shown here is derived from an EMBL/GenBank/DDBJ whole genome shotgun (WGS) entry which is preliminary data.</text>
</comment>
<feature type="chain" id="PRO_5015502104" description="Lipocalin-like protein" evidence="1">
    <location>
        <begin position="24"/>
        <end position="146"/>
    </location>
</feature>
<gene>
    <name evidence="2" type="ORF">C8E01_103241</name>
</gene>
<dbReference type="EMBL" id="QEKI01000003">
    <property type="protein sequence ID" value="PVY42375.1"/>
    <property type="molecule type" value="Genomic_DNA"/>
</dbReference>